<dbReference type="GO" id="GO:0019829">
    <property type="term" value="F:ATPase-coupled monoatomic cation transmembrane transporter activity"/>
    <property type="evidence" value="ECO:0007669"/>
    <property type="project" value="InterPro"/>
</dbReference>
<dbReference type="InterPro" id="IPR018303">
    <property type="entry name" value="ATPase_P-typ_P_site"/>
</dbReference>
<name>W5Y1J0_9CORY</name>
<organism evidence="9 10">
    <name type="scientific">Corynebacterium vitaeruminis DSM 20294</name>
    <dbReference type="NCBI Taxonomy" id="1224164"/>
    <lineage>
        <taxon>Bacteria</taxon>
        <taxon>Bacillati</taxon>
        <taxon>Actinomycetota</taxon>
        <taxon>Actinomycetes</taxon>
        <taxon>Mycobacteriales</taxon>
        <taxon>Corynebacteriaceae</taxon>
        <taxon>Corynebacterium</taxon>
    </lineage>
</organism>
<dbReference type="GO" id="GO:0005524">
    <property type="term" value="F:ATP binding"/>
    <property type="evidence" value="ECO:0007669"/>
    <property type="project" value="UniProtKB-UniRule"/>
</dbReference>
<dbReference type="EMBL" id="CP004353">
    <property type="protein sequence ID" value="AHI22809.1"/>
    <property type="molecule type" value="Genomic_DNA"/>
</dbReference>
<feature type="transmembrane region" description="Helical" evidence="6">
    <location>
        <begin position="33"/>
        <end position="52"/>
    </location>
</feature>
<evidence type="ECO:0000256" key="4">
    <source>
        <dbReference type="ARBA" id="ARBA00022989"/>
    </source>
</evidence>
<dbReference type="STRING" id="1224164.B843_07120"/>
<dbReference type="GO" id="GO:0005886">
    <property type="term" value="C:plasma membrane"/>
    <property type="evidence" value="ECO:0007669"/>
    <property type="project" value="UniProtKB-SubCell"/>
</dbReference>
<comment type="subcellular location">
    <subcellularLocation>
        <location evidence="1">Cell membrane</location>
        <topology evidence="1">Multi-pass membrane protein</topology>
    </subcellularLocation>
</comment>
<dbReference type="NCBIfam" id="TIGR01494">
    <property type="entry name" value="ATPase_P-type"/>
    <property type="match status" value="2"/>
</dbReference>
<dbReference type="Pfam" id="PF00122">
    <property type="entry name" value="E1-E2_ATPase"/>
    <property type="match status" value="1"/>
</dbReference>
<gene>
    <name evidence="9" type="ORF">B843_07120</name>
</gene>
<keyword evidence="10" id="KW-1185">Reference proteome</keyword>
<evidence type="ECO:0000313" key="9">
    <source>
        <dbReference type="EMBL" id="AHI22809.1"/>
    </source>
</evidence>
<keyword evidence="5 6" id="KW-0472">Membrane</keyword>
<dbReference type="PANTHER" id="PTHR48085:SF5">
    <property type="entry name" value="CADMIUM_ZINC-TRANSPORTING ATPASE HMA4-RELATED"/>
    <property type="match status" value="1"/>
</dbReference>
<protein>
    <submittedName>
        <fullName evidence="9">Heavy metal translocating P-type ATPase</fullName>
    </submittedName>
</protein>
<dbReference type="InterPro" id="IPR023214">
    <property type="entry name" value="HAD_sf"/>
</dbReference>
<dbReference type="NCBIfam" id="TIGR01525">
    <property type="entry name" value="ATPase-IB_hvy"/>
    <property type="match status" value="1"/>
</dbReference>
<dbReference type="InterPro" id="IPR051014">
    <property type="entry name" value="Cation_Transport_ATPase_IB"/>
</dbReference>
<dbReference type="GO" id="GO:0016887">
    <property type="term" value="F:ATP hydrolysis activity"/>
    <property type="evidence" value="ECO:0007669"/>
    <property type="project" value="InterPro"/>
</dbReference>
<dbReference type="HOGENOM" id="CLU_001771_6_3_11"/>
<keyword evidence="4 6" id="KW-1133">Transmembrane helix</keyword>
<reference evidence="9 10" key="1">
    <citation type="submission" date="2013-02" db="EMBL/GenBank/DDBJ databases">
        <title>The complete genome sequence of Corynebacterium vitaeruminis DSM 20294.</title>
        <authorList>
            <person name="Ruckert C."/>
            <person name="Albersmeier A."/>
            <person name="Kalinowski J."/>
        </authorList>
    </citation>
    <scope>NUCLEOTIDE SEQUENCE [LARGE SCALE GENOMIC DNA]</scope>
    <source>
        <strain evidence="10">ATCC 10234</strain>
    </source>
</reference>
<dbReference type="InterPro" id="IPR023299">
    <property type="entry name" value="ATPase_P-typ_cyto_dom_N"/>
</dbReference>
<dbReference type="SUPFAM" id="SSF81653">
    <property type="entry name" value="Calcium ATPase, transduction domain A"/>
    <property type="match status" value="1"/>
</dbReference>
<feature type="transmembrane region" description="Helical" evidence="6">
    <location>
        <begin position="587"/>
        <end position="611"/>
    </location>
</feature>
<dbReference type="PATRIC" id="fig|1224164.3.peg.1428"/>
<keyword evidence="3 6" id="KW-0812">Transmembrane</keyword>
<keyword evidence="6" id="KW-0479">Metal-binding</keyword>
<evidence type="ECO:0000256" key="3">
    <source>
        <dbReference type="ARBA" id="ARBA00022692"/>
    </source>
</evidence>
<dbReference type="PRINTS" id="PR00119">
    <property type="entry name" value="CATATPASE"/>
</dbReference>
<dbReference type="Pfam" id="PF00702">
    <property type="entry name" value="Hydrolase"/>
    <property type="match status" value="1"/>
</dbReference>
<dbReference type="InterPro" id="IPR008250">
    <property type="entry name" value="ATPase_P-typ_transduc_dom_A_sf"/>
</dbReference>
<dbReference type="InterPro" id="IPR059000">
    <property type="entry name" value="ATPase_P-type_domA"/>
</dbReference>
<evidence type="ECO:0000256" key="1">
    <source>
        <dbReference type="ARBA" id="ARBA00004651"/>
    </source>
</evidence>
<dbReference type="PROSITE" id="PS00154">
    <property type="entry name" value="ATPASE_E1_E2"/>
    <property type="match status" value="1"/>
</dbReference>
<evidence type="ECO:0000256" key="5">
    <source>
        <dbReference type="ARBA" id="ARBA00023136"/>
    </source>
</evidence>
<evidence type="ECO:0000256" key="2">
    <source>
        <dbReference type="ARBA" id="ARBA00006024"/>
    </source>
</evidence>
<dbReference type="GO" id="GO:0015086">
    <property type="term" value="F:cadmium ion transmembrane transporter activity"/>
    <property type="evidence" value="ECO:0007669"/>
    <property type="project" value="TreeGrafter"/>
</dbReference>
<dbReference type="GO" id="GO:0046872">
    <property type="term" value="F:metal ion binding"/>
    <property type="evidence" value="ECO:0007669"/>
    <property type="project" value="UniProtKB-KW"/>
</dbReference>
<keyword evidence="6" id="KW-0547">Nucleotide-binding</keyword>
<dbReference type="AlphaFoldDB" id="W5Y1J0"/>
<dbReference type="InterPro" id="IPR027256">
    <property type="entry name" value="P-typ_ATPase_IB"/>
</dbReference>
<proteinExistence type="inferred from homology"/>
<accession>W5Y1J0</accession>
<feature type="transmembrane region" description="Helical" evidence="6">
    <location>
        <begin position="91"/>
        <end position="116"/>
    </location>
</feature>
<dbReference type="InterPro" id="IPR001757">
    <property type="entry name" value="P_typ_ATPase"/>
</dbReference>
<feature type="transmembrane region" description="Helical" evidence="6">
    <location>
        <begin position="59"/>
        <end position="79"/>
    </location>
</feature>
<dbReference type="Proteomes" id="UP000019222">
    <property type="component" value="Chromosome"/>
</dbReference>
<feature type="transmembrane region" description="Helical" evidence="6">
    <location>
        <begin position="285"/>
        <end position="312"/>
    </location>
</feature>
<dbReference type="Gene3D" id="3.40.1110.10">
    <property type="entry name" value="Calcium-transporting ATPase, cytoplasmic domain N"/>
    <property type="match status" value="1"/>
</dbReference>
<dbReference type="Gene3D" id="2.70.150.10">
    <property type="entry name" value="Calcium-transporting ATPase, cytoplasmic transduction domain A"/>
    <property type="match status" value="1"/>
</dbReference>
<dbReference type="InterPro" id="IPR023298">
    <property type="entry name" value="ATPase_P-typ_TM_dom_sf"/>
</dbReference>
<feature type="domain" description="P-type ATPase A" evidence="8">
    <location>
        <begin position="141"/>
        <end position="242"/>
    </location>
</feature>
<evidence type="ECO:0000256" key="6">
    <source>
        <dbReference type="RuleBase" id="RU362081"/>
    </source>
</evidence>
<dbReference type="RefSeq" id="WP_081751527.1">
    <property type="nucleotide sequence ID" value="NZ_CP004353.1"/>
</dbReference>
<feature type="transmembrane region" description="Helical" evidence="6">
    <location>
        <begin position="260"/>
        <end position="279"/>
    </location>
</feature>
<dbReference type="SUPFAM" id="SSF56784">
    <property type="entry name" value="HAD-like"/>
    <property type="match status" value="1"/>
</dbReference>
<comment type="similarity">
    <text evidence="2 6">Belongs to the cation transport ATPase (P-type) (TC 3.A.3) family. Type IB subfamily.</text>
</comment>
<dbReference type="eggNOG" id="COG2217">
    <property type="taxonomic scope" value="Bacteria"/>
</dbReference>
<dbReference type="PANTHER" id="PTHR48085">
    <property type="entry name" value="CADMIUM/ZINC-TRANSPORTING ATPASE HMA2-RELATED"/>
    <property type="match status" value="1"/>
</dbReference>
<keyword evidence="6" id="KW-0067">ATP-binding</keyword>
<dbReference type="InterPro" id="IPR036412">
    <property type="entry name" value="HAD-like_sf"/>
</dbReference>
<dbReference type="Gene3D" id="3.40.50.1000">
    <property type="entry name" value="HAD superfamily/HAD-like"/>
    <property type="match status" value="1"/>
</dbReference>
<keyword evidence="6" id="KW-1003">Cell membrane</keyword>
<evidence type="ECO:0000313" key="10">
    <source>
        <dbReference type="Proteomes" id="UP000019222"/>
    </source>
</evidence>
<feature type="region of interest" description="Disordered" evidence="7">
    <location>
        <begin position="1"/>
        <end position="21"/>
    </location>
</feature>
<sequence>MSSVTQDPHVSNAAAGSPPSRGLREFLTSQEGAIATATLIAIALYLLLRYAFGLEGWAANWPLVAMVVIGGVPLTIDVIKGAIKAKGGADLLAAISIIAAVVMGEWLVAAIIVLMLSGGEALEEAASKRASATLDALAKRSPTVAHRLRGTTLAEGTDDVHAEEIGVDDLCVVLPHELCPVDGEVVEGHGSMDESYLTGEPYVVPKSTGSSVISGAINGEVALVIRAQAAAKDSRYAKIVGVLREAENNRPPMRRMADRLGAWYTLIALALGILGWVVSGEPSRFLAVLVIATPCPLLIGVPVAIIGAISLAAKRGIIVKNPAMLEDVGRVKIVMFDKTGTLTYGRPSVTKVDTPQGARFGADEVLRLCAALEKYSKHPLATAIVNEAERRGLVIPEVQEISERPGQGLVGTVAGHGLRVTNRKGLAAVDPGSVPLLPPTATGMESVVLIDEAYAATLQFRDEPRLSASSFIEHLPHKHGVEEMMILSGDRESEVRHLADKVGIKTVYGGMAPEEKLEMVRAKTKEGPTLFLGDGINDAPAMTAASAGVAFGATSDVTSEAADAVVLDSSLERLDDLLHIGTRMRRIALQSVIGGMGLSIAGMILAVFGLFTPLMGAIAQELIDVLAIANAARVGIHNKELSDFEPGAEDEMP</sequence>
<evidence type="ECO:0000259" key="8">
    <source>
        <dbReference type="Pfam" id="PF00122"/>
    </source>
</evidence>
<dbReference type="SUPFAM" id="SSF81665">
    <property type="entry name" value="Calcium ATPase, transmembrane domain M"/>
    <property type="match status" value="1"/>
</dbReference>
<evidence type="ECO:0000256" key="7">
    <source>
        <dbReference type="SAM" id="MobiDB-lite"/>
    </source>
</evidence>
<dbReference type="KEGG" id="cvt:B843_07120"/>